<gene>
    <name evidence="1" type="ORF">MLD38_020356</name>
</gene>
<evidence type="ECO:0000313" key="2">
    <source>
        <dbReference type="Proteomes" id="UP001057402"/>
    </source>
</evidence>
<protein>
    <submittedName>
        <fullName evidence="1">Uncharacterized protein</fullName>
    </submittedName>
</protein>
<accession>A0ACB9QFP1</accession>
<dbReference type="EMBL" id="CM042885">
    <property type="protein sequence ID" value="KAI4364235.1"/>
    <property type="molecule type" value="Genomic_DNA"/>
</dbReference>
<reference evidence="2" key="1">
    <citation type="journal article" date="2023" name="Front. Plant Sci.">
        <title>Chromosomal-level genome assembly of Melastoma candidum provides insights into trichome evolution.</title>
        <authorList>
            <person name="Zhong Y."/>
            <person name="Wu W."/>
            <person name="Sun C."/>
            <person name="Zou P."/>
            <person name="Liu Y."/>
            <person name="Dai S."/>
            <person name="Zhou R."/>
        </authorList>
    </citation>
    <scope>NUCLEOTIDE SEQUENCE [LARGE SCALE GENOMIC DNA]</scope>
</reference>
<name>A0ACB9QFP1_9MYRT</name>
<evidence type="ECO:0000313" key="1">
    <source>
        <dbReference type="EMBL" id="KAI4364235.1"/>
    </source>
</evidence>
<sequence length="551" mass="59299">MQLPYKILICLSKCDCDDNHQIKLKRNRKRRKGFSVNHYNKTMKSSVLHPRPSLVSSDSSLLTLSALLSVAVVFSAAAVFVESAAILPLERAFPLLHPRRRVLDLDSALARDRLRHPRLLQGVGVVDFSVQGSADPLLIGLYFTKVKLGSPPREFNVQIDTGSDILWVTCSSCSDCPQSSGLGIQLNLFDSASSSSAYLVSCTDPICASQIRTAATECSPQGNQCSYTFRYGDGSGTSGHYVSDALYFNMVFGESLIANSSAPIVFGCSTHQSGDLTKSDKAIDGIFGFGQGDLSVISQLSSHGVTPKVFSHCLKGDGSGGGIMVLGEILDPNIVYSPLVPAQPHYNLNLQSISINGQPLPIDPSVFATSTNRGTIVDSGTTLTYLVQDAFDPFVNAITNMVSQSASPIISKGRQCYLVSSSLSQIFPTVSFNFIGDATLSLKPEEYLIHVGYTEGAALWCIGFEKVQEGVTILGDLVLKDKIFVYDIARQRIGWAPYDCSMAVNVSVTSSKDEFINDGQLSGSSSSIHNAILKLLSPIGSIAFFLVIQVL</sequence>
<dbReference type="Proteomes" id="UP001057402">
    <property type="component" value="Chromosome 6"/>
</dbReference>
<organism evidence="1 2">
    <name type="scientific">Melastoma candidum</name>
    <dbReference type="NCBI Taxonomy" id="119954"/>
    <lineage>
        <taxon>Eukaryota</taxon>
        <taxon>Viridiplantae</taxon>
        <taxon>Streptophyta</taxon>
        <taxon>Embryophyta</taxon>
        <taxon>Tracheophyta</taxon>
        <taxon>Spermatophyta</taxon>
        <taxon>Magnoliopsida</taxon>
        <taxon>eudicotyledons</taxon>
        <taxon>Gunneridae</taxon>
        <taxon>Pentapetalae</taxon>
        <taxon>rosids</taxon>
        <taxon>malvids</taxon>
        <taxon>Myrtales</taxon>
        <taxon>Melastomataceae</taxon>
        <taxon>Melastomatoideae</taxon>
        <taxon>Melastomateae</taxon>
        <taxon>Melastoma</taxon>
    </lineage>
</organism>
<proteinExistence type="predicted"/>
<keyword evidence="2" id="KW-1185">Reference proteome</keyword>
<comment type="caution">
    <text evidence="1">The sequence shown here is derived from an EMBL/GenBank/DDBJ whole genome shotgun (WGS) entry which is preliminary data.</text>
</comment>